<proteinExistence type="predicted"/>
<evidence type="ECO:0000313" key="1">
    <source>
        <dbReference type="EMBL" id="CEM38482.1"/>
    </source>
</evidence>
<reference evidence="1" key="1">
    <citation type="submission" date="2014-11" db="EMBL/GenBank/DDBJ databases">
        <authorList>
            <person name="Otto D Thomas"/>
            <person name="Naeem Raeece"/>
        </authorList>
    </citation>
    <scope>NUCLEOTIDE SEQUENCE</scope>
</reference>
<dbReference type="EMBL" id="CDMZ01001858">
    <property type="protein sequence ID" value="CEM38482.1"/>
    <property type="molecule type" value="Genomic_DNA"/>
</dbReference>
<dbReference type="VEuPathDB" id="CryptoDB:Cvel_24619"/>
<dbReference type="PhylomeDB" id="A0A0G4H426"/>
<sequence>MCRLDAKCGCICGDPTSYFKGEPFYTSDTGKSRVLEYALLCGCLPIPIPNKWACGLPADAQPLSEADKQALLTFLSGNWEVTPLFGEGYSNAAGMIDFKNKLIFEKATVFGGQYTMSGGMHNRTQRVDNRHGHGGQNTVRTSQVNDPKTYDIIPFKSNKTGMIYIDNIGPHILTVASGEFTLVSAIPGVKYLLQRGWKKGGFDQPAREIPPPYSLFGNTGEPPQQTMHPHQVTVNIIGSPSAGAAPPQYGA</sequence>
<name>A0A0G4H426_9ALVE</name>
<dbReference type="AlphaFoldDB" id="A0A0G4H426"/>
<protein>
    <submittedName>
        <fullName evidence="1">Uncharacterized protein</fullName>
    </submittedName>
</protein>
<organism evidence="1">
    <name type="scientific">Chromera velia CCMP2878</name>
    <dbReference type="NCBI Taxonomy" id="1169474"/>
    <lineage>
        <taxon>Eukaryota</taxon>
        <taxon>Sar</taxon>
        <taxon>Alveolata</taxon>
        <taxon>Colpodellida</taxon>
        <taxon>Chromeraceae</taxon>
        <taxon>Chromera</taxon>
    </lineage>
</organism>
<accession>A0A0G4H426</accession>
<gene>
    <name evidence="1" type="ORF">Cvel_24619</name>
</gene>